<dbReference type="InterPro" id="IPR047176">
    <property type="entry name" value="FRMD4A/B"/>
</dbReference>
<gene>
    <name evidence="2" type="ORF">NBR_LOCUS11677</name>
</gene>
<feature type="domain" description="FERM" evidence="1">
    <location>
        <begin position="5"/>
        <end position="292"/>
    </location>
</feature>
<dbReference type="EMBL" id="UYSL01020575">
    <property type="protein sequence ID" value="VDL75266.1"/>
    <property type="molecule type" value="Genomic_DNA"/>
</dbReference>
<protein>
    <submittedName>
        <fullName evidence="4">FERM domain-containing protein</fullName>
    </submittedName>
</protein>
<dbReference type="SUPFAM" id="SSF54236">
    <property type="entry name" value="Ubiquitin-like"/>
    <property type="match status" value="1"/>
</dbReference>
<accession>A0A0N4Y6G7</accession>
<dbReference type="InterPro" id="IPR029071">
    <property type="entry name" value="Ubiquitin-like_domsf"/>
</dbReference>
<reference evidence="2 3" key="2">
    <citation type="submission" date="2018-11" db="EMBL/GenBank/DDBJ databases">
        <authorList>
            <consortium name="Pathogen Informatics"/>
        </authorList>
    </citation>
    <scope>NUCLEOTIDE SEQUENCE [LARGE SCALE GENOMIC DNA]</scope>
</reference>
<organism evidence="4">
    <name type="scientific">Nippostrongylus brasiliensis</name>
    <name type="common">Rat hookworm</name>
    <dbReference type="NCBI Taxonomy" id="27835"/>
    <lineage>
        <taxon>Eukaryota</taxon>
        <taxon>Metazoa</taxon>
        <taxon>Ecdysozoa</taxon>
        <taxon>Nematoda</taxon>
        <taxon>Chromadorea</taxon>
        <taxon>Rhabditida</taxon>
        <taxon>Rhabditina</taxon>
        <taxon>Rhabditomorpha</taxon>
        <taxon>Strongyloidea</taxon>
        <taxon>Heligmosomidae</taxon>
        <taxon>Nippostrongylus</taxon>
    </lineage>
</organism>
<dbReference type="SUPFAM" id="SSF47031">
    <property type="entry name" value="Second domain of FERM"/>
    <property type="match status" value="1"/>
</dbReference>
<keyword evidence="3" id="KW-1185">Reference proteome</keyword>
<dbReference type="WBParaSite" id="NBR_0001167601-mRNA-1">
    <property type="protein sequence ID" value="NBR_0001167601-mRNA-1"/>
    <property type="gene ID" value="NBR_0001167601"/>
</dbReference>
<dbReference type="InterPro" id="IPR014352">
    <property type="entry name" value="FERM/acyl-CoA-bd_prot_sf"/>
</dbReference>
<dbReference type="InterPro" id="IPR018979">
    <property type="entry name" value="FERM_N"/>
</dbReference>
<dbReference type="PANTHER" id="PTHR46079">
    <property type="entry name" value="FERM DOMAIN-CONTAINING PROTEIN 4"/>
    <property type="match status" value="1"/>
</dbReference>
<dbReference type="PROSITE" id="PS50057">
    <property type="entry name" value="FERM_3"/>
    <property type="match status" value="1"/>
</dbReference>
<dbReference type="CDD" id="cd14473">
    <property type="entry name" value="FERM_B-lobe"/>
    <property type="match status" value="1"/>
</dbReference>
<dbReference type="GO" id="GO:0090162">
    <property type="term" value="P:establishment of epithelial cell polarity"/>
    <property type="evidence" value="ECO:0007669"/>
    <property type="project" value="InterPro"/>
</dbReference>
<dbReference type="AlphaFoldDB" id="A0A0N4Y6G7"/>
<dbReference type="Gene3D" id="2.30.29.30">
    <property type="entry name" value="Pleckstrin-homology domain (PH domain)/Phosphotyrosine-binding domain (PTB)"/>
    <property type="match status" value="1"/>
</dbReference>
<dbReference type="InterPro" id="IPR035963">
    <property type="entry name" value="FERM_2"/>
</dbReference>
<evidence type="ECO:0000313" key="4">
    <source>
        <dbReference type="WBParaSite" id="NBR_0001167601-mRNA-1"/>
    </source>
</evidence>
<dbReference type="InterPro" id="IPR011993">
    <property type="entry name" value="PH-like_dom_sf"/>
</dbReference>
<name>A0A0N4Y6G7_NIPBR</name>
<proteinExistence type="predicted"/>
<dbReference type="SMART" id="SM00295">
    <property type="entry name" value="B41"/>
    <property type="match status" value="1"/>
</dbReference>
<dbReference type="Pfam" id="PF09380">
    <property type="entry name" value="FERM_C"/>
    <property type="match status" value="1"/>
</dbReference>
<evidence type="ECO:0000259" key="1">
    <source>
        <dbReference type="PROSITE" id="PS50057"/>
    </source>
</evidence>
<dbReference type="Pfam" id="PF09379">
    <property type="entry name" value="FERM_N"/>
    <property type="match status" value="1"/>
</dbReference>
<dbReference type="Gene3D" id="1.20.80.10">
    <property type="match status" value="1"/>
</dbReference>
<dbReference type="SMART" id="SM01196">
    <property type="entry name" value="FERM_C"/>
    <property type="match status" value="1"/>
</dbReference>
<dbReference type="Proteomes" id="UP000271162">
    <property type="component" value="Unassembled WGS sequence"/>
</dbReference>
<dbReference type="Gene3D" id="3.10.20.90">
    <property type="entry name" value="Phosphatidylinositol 3-kinase Catalytic Subunit, Chain A, domain 1"/>
    <property type="match status" value="1"/>
</dbReference>
<dbReference type="OMA" id="MHEGRSA"/>
<dbReference type="Pfam" id="PF00373">
    <property type="entry name" value="FERM_M"/>
    <property type="match status" value="1"/>
</dbReference>
<sequence>MHEGRPASVRLLDGEFLEITVLARLSVNDVLTLAAHHCRITQPDARFFGLAFVDDNDHYHWLQPGKNLLDYDFPSDKAVIQLSHNVRFFVDSILSVESPSTIEVFFLEAHQQLRKGHLDLANNEYVRVGGLLLQIYRGDFVEDSSLMSDLRSLLPFPPRLLRHYGVTQNAFEEQVLTEYKTLRGVQRGSAIISVMEIVEKCLKYGSRLYRVTESGGSSCLLSINSRGIQVFENADTFRPKENFLWSHLDNLYYKDNVFSVEVRDPRIRQITDFNVLTGDDDLAQAVSDPTTQ</sequence>
<dbReference type="PANTHER" id="PTHR46079:SF2">
    <property type="entry name" value="FERM DOMAIN-CONTAINING PROTEIN"/>
    <property type="match status" value="1"/>
</dbReference>
<reference evidence="4" key="1">
    <citation type="submission" date="2017-02" db="UniProtKB">
        <authorList>
            <consortium name="WormBaseParasite"/>
        </authorList>
    </citation>
    <scope>IDENTIFICATION</scope>
</reference>
<dbReference type="InterPro" id="IPR019749">
    <property type="entry name" value="Band_41_domain"/>
</dbReference>
<evidence type="ECO:0000313" key="2">
    <source>
        <dbReference type="EMBL" id="VDL75266.1"/>
    </source>
</evidence>
<dbReference type="STRING" id="27835.A0A0N4Y6G7"/>
<evidence type="ECO:0000313" key="3">
    <source>
        <dbReference type="Proteomes" id="UP000271162"/>
    </source>
</evidence>
<dbReference type="InterPro" id="IPR000299">
    <property type="entry name" value="FERM_domain"/>
</dbReference>
<dbReference type="SUPFAM" id="SSF50729">
    <property type="entry name" value="PH domain-like"/>
    <property type="match status" value="1"/>
</dbReference>
<dbReference type="InterPro" id="IPR018980">
    <property type="entry name" value="FERM_PH-like_C"/>
</dbReference>
<dbReference type="InterPro" id="IPR019748">
    <property type="entry name" value="FERM_central"/>
</dbReference>